<name>A0A9W5N0A5_NEISU</name>
<evidence type="ECO:0000313" key="1">
    <source>
        <dbReference type="EMBL" id="EFC53212.1"/>
    </source>
</evidence>
<sequence>MMFVALAMFVRIFGKQGFVVAAFNQADQFCRTFRAFYLVAG</sequence>
<protein>
    <submittedName>
        <fullName evidence="1">Uncharacterized protein</fullName>
    </submittedName>
</protein>
<gene>
    <name evidence="1" type="ORF">NEISUBOT_03213</name>
</gene>
<accession>A0A9W5N0A5</accession>
<proteinExistence type="predicted"/>
<dbReference type="AlphaFoldDB" id="A0A9W5N0A5"/>
<organism evidence="1 2">
    <name type="scientific">Neisseria subflava NJ9703</name>
    <dbReference type="NCBI Taxonomy" id="546268"/>
    <lineage>
        <taxon>Bacteria</taxon>
        <taxon>Pseudomonadati</taxon>
        <taxon>Pseudomonadota</taxon>
        <taxon>Betaproteobacteria</taxon>
        <taxon>Neisseriales</taxon>
        <taxon>Neisseriaceae</taxon>
        <taxon>Neisseria</taxon>
    </lineage>
</organism>
<reference evidence="1 2" key="1">
    <citation type="submission" date="2010-01" db="EMBL/GenBank/DDBJ databases">
        <authorList>
            <person name="Weinstock G."/>
            <person name="Sodergren E."/>
            <person name="Clifton S."/>
            <person name="Fulton L."/>
            <person name="Fulton B."/>
            <person name="Courtney L."/>
            <person name="Fronick C."/>
            <person name="Harrison M."/>
            <person name="Strong C."/>
            <person name="Farmer C."/>
            <person name="Delahaunty K."/>
            <person name="Markovic C."/>
            <person name="Hall O."/>
            <person name="Minx P."/>
            <person name="Tomlinson C."/>
            <person name="Mitreva M."/>
            <person name="Nelson J."/>
            <person name="Hou S."/>
            <person name="Wollam A."/>
            <person name="Pepin K.H."/>
            <person name="Johnson M."/>
            <person name="Bhonagiri V."/>
            <person name="Nash W.E."/>
            <person name="Warren W."/>
            <person name="Chinwalla A."/>
            <person name="Mardis E.R."/>
            <person name="Wilson R.K."/>
        </authorList>
    </citation>
    <scope>NUCLEOTIDE SEQUENCE [LARGE SCALE GENOMIC DNA]</scope>
    <source>
        <strain evidence="1 2">NJ9703</strain>
    </source>
</reference>
<comment type="caution">
    <text evidence="1">The sequence shown here is derived from an EMBL/GenBank/DDBJ whole genome shotgun (WGS) entry which is preliminary data.</text>
</comment>
<dbReference type="EMBL" id="ACEO02000001">
    <property type="protein sequence ID" value="EFC53212.1"/>
    <property type="molecule type" value="Genomic_DNA"/>
</dbReference>
<evidence type="ECO:0000313" key="2">
    <source>
        <dbReference type="Proteomes" id="UP000004621"/>
    </source>
</evidence>
<dbReference type="Proteomes" id="UP000004621">
    <property type="component" value="Unassembled WGS sequence"/>
</dbReference>